<feature type="coiled-coil region" evidence="4">
    <location>
        <begin position="333"/>
        <end position="427"/>
    </location>
</feature>
<reference evidence="6" key="1">
    <citation type="submission" date="2025-08" db="UniProtKB">
        <authorList>
            <consortium name="Ensembl"/>
        </authorList>
    </citation>
    <scope>IDENTIFICATION</scope>
</reference>
<dbReference type="InterPro" id="IPR039008">
    <property type="entry name" value="IF_rod_dom"/>
</dbReference>
<dbReference type="GeneTree" id="ENSGT00940000162738"/>
<dbReference type="GO" id="GO:0005615">
    <property type="term" value="C:extracellular space"/>
    <property type="evidence" value="ECO:0007669"/>
    <property type="project" value="TreeGrafter"/>
</dbReference>
<sequence>MSCRSASACGPRNYSSCSVVLPPVGGPQWHISPPCPPQAAGIGYGGAGCFSSSSLGRAGSYGPRIASAGCPPPRCGYGYRGIGTGYGYGGTGYGYGYRQPGVCTPGSSFITSVTCNESLLRPLNLKIDSTAQAAKCQEKNELQCLNSKFACFIDKVQFLEQQNLMLKTKWDFLQQRKCCKSNMEPMFNDYTNNLKKQVEHLECERAQLQAEMKNWTETLECNKKKFEEECHRRTSAENEYVLLKKEVDCIYMDKAEKEAKVEALMQDICFYRATFEEEIHELQSCISDTCVTVQMNNSRGLDMDCVIEEFRRRFEDIASRSRAEAEAWCQCQYQELRTTAAKHGDNLRNVKEELGERTRLVHKLEAELANIKSQRCRLEEEVASAEERGEIAVKDARCKLAELEEALHKAKQDMACQLREYQELMNVKMALDIEITTYRKLLEGEEFRMGEGECPVNISVRRSQGAVVCNADPCPGPRGTCGPRGRVFPNCAAPMCMETMLPCADPRPPCGDICPPPRGFSCGSGRVSNVRFVTPATQCGPRC</sequence>
<dbReference type="PANTHER" id="PTHR45616:SF12">
    <property type="entry name" value="KERATIN, TYPE II CUTICULAR HB2"/>
    <property type="match status" value="1"/>
</dbReference>
<evidence type="ECO:0000259" key="5">
    <source>
        <dbReference type="PROSITE" id="PS51842"/>
    </source>
</evidence>
<dbReference type="SUPFAM" id="SSF64593">
    <property type="entry name" value="Intermediate filament protein, coiled coil region"/>
    <property type="match status" value="2"/>
</dbReference>
<dbReference type="GO" id="GO:0045109">
    <property type="term" value="P:intermediate filament organization"/>
    <property type="evidence" value="ECO:0007669"/>
    <property type="project" value="TreeGrafter"/>
</dbReference>
<dbReference type="Ensembl" id="ENSSPUT00000010405.1">
    <property type="protein sequence ID" value="ENSSPUP00000009761.1"/>
    <property type="gene ID" value="ENSSPUG00000007553.1"/>
</dbReference>
<organism evidence="6 7">
    <name type="scientific">Sphenodon punctatus</name>
    <name type="common">Tuatara</name>
    <name type="synonym">Hatteria punctata</name>
    <dbReference type="NCBI Taxonomy" id="8508"/>
    <lineage>
        <taxon>Eukaryota</taxon>
        <taxon>Metazoa</taxon>
        <taxon>Chordata</taxon>
        <taxon>Craniata</taxon>
        <taxon>Vertebrata</taxon>
        <taxon>Euteleostomi</taxon>
        <taxon>Lepidosauria</taxon>
        <taxon>Sphenodontia</taxon>
        <taxon>Sphenodontidae</taxon>
        <taxon>Sphenodon</taxon>
    </lineage>
</organism>
<reference evidence="6" key="2">
    <citation type="submission" date="2025-09" db="UniProtKB">
        <authorList>
            <consortium name="Ensembl"/>
        </authorList>
    </citation>
    <scope>IDENTIFICATION</scope>
</reference>
<dbReference type="PROSITE" id="PS51842">
    <property type="entry name" value="IF_ROD_2"/>
    <property type="match status" value="1"/>
</dbReference>
<protein>
    <recommendedName>
        <fullName evidence="5">IF rod domain-containing protein</fullName>
    </recommendedName>
</protein>
<dbReference type="Pfam" id="PF00038">
    <property type="entry name" value="Filament"/>
    <property type="match status" value="1"/>
</dbReference>
<dbReference type="Gene3D" id="1.20.5.1160">
    <property type="entry name" value="Vasodilator-stimulated phosphoprotein"/>
    <property type="match status" value="1"/>
</dbReference>
<keyword evidence="2 4" id="KW-0175">Coiled coil</keyword>
<dbReference type="PRINTS" id="PR01276">
    <property type="entry name" value="TYPE2KERATIN"/>
</dbReference>
<proteinExistence type="inferred from homology"/>
<dbReference type="Pfam" id="PF16208">
    <property type="entry name" value="Keratin_2_head"/>
    <property type="match status" value="1"/>
</dbReference>
<evidence type="ECO:0000313" key="7">
    <source>
        <dbReference type="Proteomes" id="UP000694392"/>
    </source>
</evidence>
<accession>A0A8D0GRI0</accession>
<feature type="domain" description="IF rod" evidence="5">
    <location>
        <begin position="138"/>
        <end position="449"/>
    </location>
</feature>
<dbReference type="PROSITE" id="PS00226">
    <property type="entry name" value="IF_ROD_1"/>
    <property type="match status" value="1"/>
</dbReference>
<dbReference type="PANTHER" id="PTHR45616">
    <property type="entry name" value="GATA-TYPE DOMAIN-CONTAINING PROTEIN"/>
    <property type="match status" value="1"/>
</dbReference>
<dbReference type="AlphaFoldDB" id="A0A8D0GRI0"/>
<dbReference type="Gene3D" id="1.20.5.500">
    <property type="entry name" value="Single helix bin"/>
    <property type="match status" value="1"/>
</dbReference>
<keyword evidence="1 3" id="KW-0403">Intermediate filament</keyword>
<dbReference type="Gene3D" id="1.20.5.170">
    <property type="match status" value="1"/>
</dbReference>
<name>A0A8D0GRI0_SPHPU</name>
<comment type="similarity">
    <text evidence="3">Belongs to the intermediate filament family.</text>
</comment>
<evidence type="ECO:0000256" key="1">
    <source>
        <dbReference type="ARBA" id="ARBA00022754"/>
    </source>
</evidence>
<dbReference type="FunFam" id="1.20.5.170:FF:000004">
    <property type="entry name" value="Keratin, type II cytoskeletal 5"/>
    <property type="match status" value="1"/>
</dbReference>
<evidence type="ECO:0000256" key="2">
    <source>
        <dbReference type="ARBA" id="ARBA00023054"/>
    </source>
</evidence>
<keyword evidence="7" id="KW-1185">Reference proteome</keyword>
<evidence type="ECO:0000313" key="6">
    <source>
        <dbReference type="Ensembl" id="ENSSPUP00000009761.1"/>
    </source>
</evidence>
<dbReference type="FunFam" id="1.20.5.1160:FF:000001">
    <property type="entry name" value="Keratin type II"/>
    <property type="match status" value="1"/>
</dbReference>
<dbReference type="InterPro" id="IPR018039">
    <property type="entry name" value="IF_conserved"/>
</dbReference>
<evidence type="ECO:0000256" key="4">
    <source>
        <dbReference type="SAM" id="Coils"/>
    </source>
</evidence>
<dbReference type="GO" id="GO:0030280">
    <property type="term" value="F:structural constituent of skin epidermis"/>
    <property type="evidence" value="ECO:0007669"/>
    <property type="project" value="TreeGrafter"/>
</dbReference>
<dbReference type="OMA" id="EMKNWRE"/>
<evidence type="ECO:0000256" key="3">
    <source>
        <dbReference type="RuleBase" id="RU000685"/>
    </source>
</evidence>
<dbReference type="GO" id="GO:0031424">
    <property type="term" value="P:keratinization"/>
    <property type="evidence" value="ECO:0007669"/>
    <property type="project" value="TreeGrafter"/>
</dbReference>
<dbReference type="Proteomes" id="UP000694392">
    <property type="component" value="Unplaced"/>
</dbReference>
<dbReference type="InterPro" id="IPR032444">
    <property type="entry name" value="Keratin_2_head"/>
</dbReference>
<dbReference type="SMART" id="SM01391">
    <property type="entry name" value="Filament"/>
    <property type="match status" value="1"/>
</dbReference>
<dbReference type="InterPro" id="IPR003054">
    <property type="entry name" value="Keratin_II"/>
</dbReference>
<feature type="coiled-coil region" evidence="4">
    <location>
        <begin position="191"/>
        <end position="225"/>
    </location>
</feature>
<dbReference type="GO" id="GO:0045095">
    <property type="term" value="C:keratin filament"/>
    <property type="evidence" value="ECO:0007669"/>
    <property type="project" value="InterPro"/>
</dbReference>